<dbReference type="SUPFAM" id="SSF56672">
    <property type="entry name" value="DNA/RNA polymerases"/>
    <property type="match status" value="1"/>
</dbReference>
<feature type="compositionally biased region" description="Basic and acidic residues" evidence="1">
    <location>
        <begin position="1"/>
        <end position="13"/>
    </location>
</feature>
<feature type="domain" description="Reverse transcriptase Ty1/copia-type" evidence="2">
    <location>
        <begin position="103"/>
        <end position="347"/>
    </location>
</feature>
<dbReference type="PANTHER" id="PTHR11439">
    <property type="entry name" value="GAG-POL-RELATED RETROTRANSPOSON"/>
    <property type="match status" value="1"/>
</dbReference>
<feature type="region of interest" description="Disordered" evidence="1">
    <location>
        <begin position="1"/>
        <end position="68"/>
    </location>
</feature>
<dbReference type="PANTHER" id="PTHR11439:SF483">
    <property type="entry name" value="PEPTIDE SYNTHASE GLIP-LIKE, PUTATIVE (AFU_ORTHOLOGUE AFUA_3G12920)-RELATED"/>
    <property type="match status" value="1"/>
</dbReference>
<gene>
    <name evidence="3" type="ORF">PM001_LOCUS15774</name>
</gene>
<sequence>MEDKFDEGPRNYNDESSAVEFDNQDEDVEKEEGKTDVDMNSSDDEDEDTRSSKSKIKRHTRTQSLEKATVIPSPKRRTYRGPSLEHVSAAAKDLKQPTSLIQNDTWEIVPLPKDRKAIGCRWVFRVKENQNGEVERFKARLVAKGFSQKFGVDYEETFTPGAKFTLIRVVLSIAAKYGLMLHQMDVKTAFLNGSLDEDIYMDQPARYLYAKQPEYVGKLKRSLNNLKQSTRMWNQMIDEFMIKMGFNKSESDHCIYIKRDDQVKILVVLYVDDLILASSSNELLKSTKMALSTRFEMKDLGELNYFLGMEIKNDRKTGMVTVRQTKFLESVLTKFGMDNSKPVKTPQYTGLKLTKNMCDQECKHEDTMCNVPYRSAVGGVMYLMVATRPDLAVAVGSLSQFLFDPCPTHWQALKRVLRYLQATPSHGLKFTWRGH</sequence>
<dbReference type="Pfam" id="PF07727">
    <property type="entry name" value="RVT_2"/>
    <property type="match status" value="1"/>
</dbReference>
<comment type="caution">
    <text evidence="3">The sequence shown here is derived from an EMBL/GenBank/DDBJ whole genome shotgun (WGS) entry which is preliminary data.</text>
</comment>
<feature type="compositionally biased region" description="Basic residues" evidence="1">
    <location>
        <begin position="52"/>
        <end position="61"/>
    </location>
</feature>
<evidence type="ECO:0000313" key="4">
    <source>
        <dbReference type="Proteomes" id="UP001162060"/>
    </source>
</evidence>
<name>A0AAV1U7S1_9STRA</name>
<dbReference type="Proteomes" id="UP001162060">
    <property type="component" value="Unassembled WGS sequence"/>
</dbReference>
<organism evidence="3 4">
    <name type="scientific">Peronospora matthiolae</name>
    <dbReference type="NCBI Taxonomy" id="2874970"/>
    <lineage>
        <taxon>Eukaryota</taxon>
        <taxon>Sar</taxon>
        <taxon>Stramenopiles</taxon>
        <taxon>Oomycota</taxon>
        <taxon>Peronosporomycetes</taxon>
        <taxon>Peronosporales</taxon>
        <taxon>Peronosporaceae</taxon>
        <taxon>Peronospora</taxon>
    </lineage>
</organism>
<dbReference type="InterPro" id="IPR013103">
    <property type="entry name" value="RVT_2"/>
</dbReference>
<evidence type="ECO:0000313" key="3">
    <source>
        <dbReference type="EMBL" id="CAK7930624.1"/>
    </source>
</evidence>
<dbReference type="AlphaFoldDB" id="A0AAV1U7S1"/>
<accession>A0AAV1U7S1</accession>
<reference evidence="3" key="1">
    <citation type="submission" date="2024-01" db="EMBL/GenBank/DDBJ databases">
        <authorList>
            <person name="Webb A."/>
        </authorList>
    </citation>
    <scope>NUCLEOTIDE SEQUENCE</scope>
    <source>
        <strain evidence="3">Pm1</strain>
    </source>
</reference>
<dbReference type="InterPro" id="IPR043502">
    <property type="entry name" value="DNA/RNA_pol_sf"/>
</dbReference>
<evidence type="ECO:0000256" key="1">
    <source>
        <dbReference type="SAM" id="MobiDB-lite"/>
    </source>
</evidence>
<evidence type="ECO:0000259" key="2">
    <source>
        <dbReference type="Pfam" id="PF07727"/>
    </source>
</evidence>
<protein>
    <recommendedName>
        <fullName evidence="2">Reverse transcriptase Ty1/copia-type domain-containing protein</fullName>
    </recommendedName>
</protein>
<proteinExistence type="predicted"/>
<dbReference type="EMBL" id="CAKLBY020000168">
    <property type="protein sequence ID" value="CAK7930624.1"/>
    <property type="molecule type" value="Genomic_DNA"/>
</dbReference>